<dbReference type="PROSITE" id="PS00831">
    <property type="entry name" value="RIBOSOMAL_L27"/>
    <property type="match status" value="1"/>
</dbReference>
<keyword evidence="6" id="KW-0687">Ribonucleoprotein</keyword>
<accession>J7RPG5</accession>
<proteinExistence type="inferred from homology"/>
<evidence type="ECO:0000256" key="1">
    <source>
        <dbReference type="ARBA" id="ARBA00004173"/>
    </source>
</evidence>
<dbReference type="Pfam" id="PF18471">
    <property type="entry name" value="Ribosomal_L27_C"/>
    <property type="match status" value="1"/>
</dbReference>
<dbReference type="EMBL" id="HE978321">
    <property type="protein sequence ID" value="CCK71588.1"/>
    <property type="molecule type" value="Genomic_DNA"/>
</dbReference>
<reference evidence="10 11" key="1">
    <citation type="journal article" date="2011" name="Proc. Natl. Acad. Sci. U.S.A.">
        <title>Evolutionary erosion of yeast sex chromosomes by mating-type switching accidents.</title>
        <authorList>
            <person name="Gordon J.L."/>
            <person name="Armisen D."/>
            <person name="Proux-Wera E."/>
            <person name="Oheigeartaigh S.S."/>
            <person name="Byrne K.P."/>
            <person name="Wolfe K.H."/>
        </authorList>
    </citation>
    <scope>NUCLEOTIDE SEQUENCE [LARGE SCALE GENOMIC DNA]</scope>
    <source>
        <strain evidence="11">ATCC MYA-139 / BCRC 22969 / CBS 8797 / CCRC 22969 / KCTC 17520 / NBRC 10181 / NCYC 3082</strain>
    </source>
</reference>
<comment type="subcellular location">
    <subcellularLocation>
        <location evidence="1">Mitochondrion</location>
    </subcellularLocation>
</comment>
<dbReference type="FunFam" id="2.40.50.100:FF:000042">
    <property type="entry name" value="50S ribosomal protein L27"/>
    <property type="match status" value="1"/>
</dbReference>
<dbReference type="Gene3D" id="2.40.50.100">
    <property type="match status" value="1"/>
</dbReference>
<dbReference type="PANTHER" id="PTHR15893:SF0">
    <property type="entry name" value="LARGE RIBOSOMAL SUBUNIT PROTEIN BL27M"/>
    <property type="match status" value="1"/>
</dbReference>
<evidence type="ECO:0000256" key="3">
    <source>
        <dbReference type="ARBA" id="ARBA00022946"/>
    </source>
</evidence>
<dbReference type="InterPro" id="IPR018261">
    <property type="entry name" value="Ribosomal_bL27_CS"/>
</dbReference>
<evidence type="ECO:0000313" key="10">
    <source>
        <dbReference type="EMBL" id="CCK71588.1"/>
    </source>
</evidence>
<evidence type="ECO:0000256" key="5">
    <source>
        <dbReference type="ARBA" id="ARBA00023128"/>
    </source>
</evidence>
<dbReference type="GO" id="GO:0006412">
    <property type="term" value="P:translation"/>
    <property type="evidence" value="ECO:0007669"/>
    <property type="project" value="InterPro"/>
</dbReference>
<comment type="similarity">
    <text evidence="2">Belongs to the bacterial ribosomal protein bL27 family.</text>
</comment>
<reference evidence="11" key="2">
    <citation type="submission" date="2012-08" db="EMBL/GenBank/DDBJ databases">
        <title>Genome sequence of Kazachstania naganishii.</title>
        <authorList>
            <person name="Gordon J.L."/>
            <person name="Armisen D."/>
            <person name="Proux-Wera E."/>
            <person name="OhEigeartaigh S.S."/>
            <person name="Byrne K.P."/>
            <person name="Wolfe K.H."/>
        </authorList>
    </citation>
    <scope>NUCLEOTIDE SEQUENCE [LARGE SCALE GENOMIC DNA]</scope>
    <source>
        <strain evidence="11">ATCC MYA-139 / BCRC 22969 / CBS 8797 / CCRC 22969 / KCTC 17520 / NBRC 10181 / NCYC 3082</strain>
    </source>
</reference>
<dbReference type="Pfam" id="PF01016">
    <property type="entry name" value="Ribosomal_L27"/>
    <property type="match status" value="1"/>
</dbReference>
<dbReference type="GO" id="GO:0005762">
    <property type="term" value="C:mitochondrial large ribosomal subunit"/>
    <property type="evidence" value="ECO:0007669"/>
    <property type="project" value="EnsemblFungi"/>
</dbReference>
<evidence type="ECO:0000256" key="7">
    <source>
        <dbReference type="ARBA" id="ARBA00035267"/>
    </source>
</evidence>
<gene>
    <name evidence="10" type="primary">KNAG0H01730</name>
    <name evidence="10" type="ordered locus">KNAG_0H01730</name>
</gene>
<dbReference type="GO" id="GO:0003735">
    <property type="term" value="F:structural constituent of ribosome"/>
    <property type="evidence" value="ECO:0007669"/>
    <property type="project" value="EnsemblFungi"/>
</dbReference>
<dbReference type="OrthoDB" id="1867012at2759"/>
<dbReference type="NCBIfam" id="TIGR00062">
    <property type="entry name" value="L27"/>
    <property type="match status" value="1"/>
</dbReference>
<dbReference type="InterPro" id="IPR041244">
    <property type="entry name" value="Ribosomal_bL27m_C"/>
</dbReference>
<evidence type="ECO:0000256" key="2">
    <source>
        <dbReference type="ARBA" id="ARBA00010797"/>
    </source>
</evidence>
<protein>
    <recommendedName>
        <fullName evidence="7">Large ribosomal subunit protein bL27m</fullName>
    </recommendedName>
    <alternativeName>
        <fullName evidence="8">54S ribosomal protein L2, mitochondrial</fullName>
    </alternativeName>
</protein>
<dbReference type="RefSeq" id="XP_022465833.1">
    <property type="nucleotide sequence ID" value="XM_022609436.1"/>
</dbReference>
<dbReference type="GeneID" id="34527320"/>
<evidence type="ECO:0000256" key="4">
    <source>
        <dbReference type="ARBA" id="ARBA00022980"/>
    </source>
</evidence>
<sequence>MLSSCASFVGKHKGVLITQVRFATKRAAGSRTSMKDSAGRRLGPKKYEGQQVNAGEILMRQRGTKFYPGEHVGIGKDHTIFALEPGFVRYYLNPFHPQKKFIGIALGKEAKLPTPHFDPLPRRFGHTLLDNRRAAEKEEQSLPRKTFLSKDSILAAQQQRELKRKELKEDYKKLVQEKMDLPAHQEEIASSYLVRLKRCIRNGFAIKDAQFYARHCLDINAQLQEPNSKVPEGKLNDIKEVCENVDKTFSFTNKNKLCGFISEERRAELRSQLLQKLKEKSKTLLDEKDCKELFKLFENADQYLTLAEEVRFRRMFLKPIFPETPDSVIEQKGKKTVAIKRFNYSTQKIDIIHRTPKAFLSRL</sequence>
<dbReference type="Proteomes" id="UP000006310">
    <property type="component" value="Chromosome 8"/>
</dbReference>
<dbReference type="OMA" id="YLDPFHP"/>
<dbReference type="GO" id="GO:0033617">
    <property type="term" value="P:mitochondrial respiratory chain complex IV assembly"/>
    <property type="evidence" value="ECO:0007669"/>
    <property type="project" value="EnsemblFungi"/>
</dbReference>
<dbReference type="KEGG" id="kng:KNAG_0H01730"/>
<dbReference type="InterPro" id="IPR001684">
    <property type="entry name" value="Ribosomal_bL27"/>
</dbReference>
<evidence type="ECO:0000256" key="8">
    <source>
        <dbReference type="ARBA" id="ARBA00035465"/>
    </source>
</evidence>
<keyword evidence="4" id="KW-0689">Ribosomal protein</keyword>
<dbReference type="PANTHER" id="PTHR15893">
    <property type="entry name" value="RIBOSOMAL PROTEIN L27"/>
    <property type="match status" value="1"/>
</dbReference>
<name>J7RPG5_HUIN7</name>
<evidence type="ECO:0000259" key="9">
    <source>
        <dbReference type="Pfam" id="PF18471"/>
    </source>
</evidence>
<dbReference type="STRING" id="1071383.J7RPG5"/>
<dbReference type="AlphaFoldDB" id="J7RPG5"/>
<dbReference type="SUPFAM" id="SSF110324">
    <property type="entry name" value="Ribosomal L27 protein-like"/>
    <property type="match status" value="1"/>
</dbReference>
<feature type="domain" description="Large ribosomal subunit protein bL27m C-terminal" evidence="9">
    <location>
        <begin position="130"/>
        <end position="363"/>
    </location>
</feature>
<evidence type="ECO:0000256" key="6">
    <source>
        <dbReference type="ARBA" id="ARBA00023274"/>
    </source>
</evidence>
<keyword evidence="5" id="KW-0496">Mitochondrion</keyword>
<dbReference type="PRINTS" id="PR00063">
    <property type="entry name" value="RIBOSOMALL27"/>
</dbReference>
<keyword evidence="11" id="KW-1185">Reference proteome</keyword>
<dbReference type="HOGENOM" id="CLU_063752_0_0_1"/>
<organism evidence="10 11">
    <name type="scientific">Huiozyma naganishii (strain ATCC MYA-139 / BCRC 22969 / CBS 8797 / KCTC 17520 / NBRC 10181 / NCYC 3082 / Yp74L-3)</name>
    <name type="common">Yeast</name>
    <name type="synonym">Kazachstania naganishii</name>
    <dbReference type="NCBI Taxonomy" id="1071383"/>
    <lineage>
        <taxon>Eukaryota</taxon>
        <taxon>Fungi</taxon>
        <taxon>Dikarya</taxon>
        <taxon>Ascomycota</taxon>
        <taxon>Saccharomycotina</taxon>
        <taxon>Saccharomycetes</taxon>
        <taxon>Saccharomycetales</taxon>
        <taxon>Saccharomycetaceae</taxon>
        <taxon>Huiozyma</taxon>
    </lineage>
</organism>
<keyword evidence="3" id="KW-0809">Transit peptide</keyword>
<dbReference type="eggNOG" id="KOG4600">
    <property type="taxonomic scope" value="Eukaryota"/>
</dbReference>
<evidence type="ECO:0000313" key="11">
    <source>
        <dbReference type="Proteomes" id="UP000006310"/>
    </source>
</evidence>